<feature type="transmembrane region" description="Helical" evidence="8">
    <location>
        <begin position="222"/>
        <end position="241"/>
    </location>
</feature>
<keyword evidence="5 8" id="KW-0812">Transmembrane</keyword>
<gene>
    <name evidence="9" type="ORF">GC106_73310</name>
</gene>
<organism evidence="9 10">
    <name type="scientific">Kibdelosporangium persicum</name>
    <dbReference type="NCBI Taxonomy" id="2698649"/>
    <lineage>
        <taxon>Bacteria</taxon>
        <taxon>Bacillati</taxon>
        <taxon>Actinomycetota</taxon>
        <taxon>Actinomycetes</taxon>
        <taxon>Pseudonocardiales</taxon>
        <taxon>Pseudonocardiaceae</taxon>
        <taxon>Kibdelosporangium</taxon>
    </lineage>
</organism>
<name>A0ABX2FGP1_9PSEU</name>
<dbReference type="PANTHER" id="PTHR30269:SF0">
    <property type="entry name" value="MEMBRANE TRANSPORTER PROTEIN YFCA-RELATED"/>
    <property type="match status" value="1"/>
</dbReference>
<evidence type="ECO:0000256" key="8">
    <source>
        <dbReference type="RuleBase" id="RU363041"/>
    </source>
</evidence>
<feature type="transmembrane region" description="Helical" evidence="8">
    <location>
        <begin position="27"/>
        <end position="55"/>
    </location>
</feature>
<comment type="caution">
    <text evidence="9">The sequence shown here is derived from an EMBL/GenBank/DDBJ whole genome shotgun (WGS) entry which is preliminary data.</text>
</comment>
<feature type="transmembrane region" description="Helical" evidence="8">
    <location>
        <begin position="248"/>
        <end position="267"/>
    </location>
</feature>
<feature type="transmembrane region" description="Helical" evidence="8">
    <location>
        <begin position="93"/>
        <end position="115"/>
    </location>
</feature>
<evidence type="ECO:0000256" key="2">
    <source>
        <dbReference type="ARBA" id="ARBA00009142"/>
    </source>
</evidence>
<proteinExistence type="inferred from homology"/>
<comment type="similarity">
    <text evidence="2 8">Belongs to the 4-toluene sulfonate uptake permease (TSUP) (TC 2.A.102) family.</text>
</comment>
<keyword evidence="7 8" id="KW-0472">Membrane</keyword>
<dbReference type="PANTHER" id="PTHR30269">
    <property type="entry name" value="TRANSMEMBRANE PROTEIN YFCA"/>
    <property type="match status" value="1"/>
</dbReference>
<reference evidence="9 10" key="1">
    <citation type="submission" date="2020-01" db="EMBL/GenBank/DDBJ databases">
        <title>Kibdelosporangium persica a novel Actinomycetes from a hot desert in Iran.</title>
        <authorList>
            <person name="Safaei N."/>
            <person name="Zaburannyi N."/>
            <person name="Mueller R."/>
            <person name="Wink J."/>
        </authorList>
    </citation>
    <scope>NUCLEOTIDE SEQUENCE [LARGE SCALE GENOMIC DNA]</scope>
    <source>
        <strain evidence="9 10">4NS15</strain>
    </source>
</reference>
<evidence type="ECO:0000313" key="9">
    <source>
        <dbReference type="EMBL" id="NRN70067.1"/>
    </source>
</evidence>
<protein>
    <recommendedName>
        <fullName evidence="8">Probable membrane transporter protein</fullName>
    </recommendedName>
</protein>
<sequence length="268" mass="27276">MILTTSATREPRARVTIPGMTPFEATLVALAGVCAGAINTVVGSGTLITFPVLLALGYPPVVANASNSIGLVPGGVAGAIGYRRELAGQGKRLLRLGGASLLGGVTGALLLLVLSPDVFEAVVPVLIVIALSLVLAQPWLSRKLASMERHEHGGVSAIAATFGAGVYGGYFGAAQGVLLVGMLGVLMDERLQRLNALKNVLTAGVNLVAGIVFVAIADVDWWVVLMIAAGSTVGGVLGARIGRRLPPTVLRGLIVLVGLVAVVLLVID</sequence>
<dbReference type="EMBL" id="JAAATY010000034">
    <property type="protein sequence ID" value="NRN70067.1"/>
    <property type="molecule type" value="Genomic_DNA"/>
</dbReference>
<dbReference type="Proteomes" id="UP000763557">
    <property type="component" value="Unassembled WGS sequence"/>
</dbReference>
<comment type="subcellular location">
    <subcellularLocation>
        <location evidence="1 8">Cell membrane</location>
        <topology evidence="1 8">Multi-pass membrane protein</topology>
    </subcellularLocation>
</comment>
<keyword evidence="6 8" id="KW-1133">Transmembrane helix</keyword>
<evidence type="ECO:0000256" key="4">
    <source>
        <dbReference type="ARBA" id="ARBA00022475"/>
    </source>
</evidence>
<feature type="transmembrane region" description="Helical" evidence="8">
    <location>
        <begin position="61"/>
        <end position="81"/>
    </location>
</feature>
<keyword evidence="10" id="KW-1185">Reference proteome</keyword>
<evidence type="ECO:0000313" key="10">
    <source>
        <dbReference type="Proteomes" id="UP000763557"/>
    </source>
</evidence>
<accession>A0ABX2FGP1</accession>
<evidence type="ECO:0000256" key="7">
    <source>
        <dbReference type="ARBA" id="ARBA00023136"/>
    </source>
</evidence>
<evidence type="ECO:0000256" key="5">
    <source>
        <dbReference type="ARBA" id="ARBA00022692"/>
    </source>
</evidence>
<dbReference type="InterPro" id="IPR052017">
    <property type="entry name" value="TSUP"/>
</dbReference>
<feature type="transmembrane region" description="Helical" evidence="8">
    <location>
        <begin position="196"/>
        <end position="216"/>
    </location>
</feature>
<evidence type="ECO:0000256" key="6">
    <source>
        <dbReference type="ARBA" id="ARBA00022989"/>
    </source>
</evidence>
<keyword evidence="4 8" id="KW-1003">Cell membrane</keyword>
<feature type="transmembrane region" description="Helical" evidence="8">
    <location>
        <begin position="121"/>
        <end position="140"/>
    </location>
</feature>
<evidence type="ECO:0000256" key="1">
    <source>
        <dbReference type="ARBA" id="ARBA00004651"/>
    </source>
</evidence>
<evidence type="ECO:0000256" key="3">
    <source>
        <dbReference type="ARBA" id="ARBA00022448"/>
    </source>
</evidence>
<dbReference type="InterPro" id="IPR002781">
    <property type="entry name" value="TM_pro_TauE-like"/>
</dbReference>
<keyword evidence="3" id="KW-0813">Transport</keyword>
<dbReference type="Pfam" id="PF01925">
    <property type="entry name" value="TauE"/>
    <property type="match status" value="1"/>
</dbReference>